<dbReference type="InterPro" id="IPR000847">
    <property type="entry name" value="LysR_HTH_N"/>
</dbReference>
<dbReference type="Gene3D" id="3.40.190.290">
    <property type="match status" value="1"/>
</dbReference>
<dbReference type="EMBL" id="ACBZ01000210">
    <property type="protein sequence ID" value="EEG47268.1"/>
    <property type="molecule type" value="Genomic_DNA"/>
</dbReference>
<reference evidence="6 7" key="2">
    <citation type="submission" date="2009-02" db="EMBL/GenBank/DDBJ databases">
        <title>Draft genome sequence of Blautia hydrogenotrophica DSM 10507 (Ruminococcus hydrogenotrophicus DSM 10507).</title>
        <authorList>
            <person name="Sudarsanam P."/>
            <person name="Ley R."/>
            <person name="Guruge J."/>
            <person name="Turnbaugh P.J."/>
            <person name="Mahowald M."/>
            <person name="Liep D."/>
            <person name="Gordon J."/>
        </authorList>
    </citation>
    <scope>NUCLEOTIDE SEQUENCE [LARGE SCALE GENOMIC DNA]</scope>
    <source>
        <strain evidence="7">DSM 10507 / JCM 14656 / S5a33</strain>
    </source>
</reference>
<dbReference type="GO" id="GO:0032993">
    <property type="term" value="C:protein-DNA complex"/>
    <property type="evidence" value="ECO:0007669"/>
    <property type="project" value="TreeGrafter"/>
</dbReference>
<dbReference type="Proteomes" id="UP000003100">
    <property type="component" value="Unassembled WGS sequence"/>
</dbReference>
<dbReference type="GO" id="GO:0003677">
    <property type="term" value="F:DNA binding"/>
    <property type="evidence" value="ECO:0007669"/>
    <property type="project" value="UniProtKB-KW"/>
</dbReference>
<evidence type="ECO:0000313" key="6">
    <source>
        <dbReference type="EMBL" id="EEG47268.1"/>
    </source>
</evidence>
<dbReference type="PANTHER" id="PTHR30346">
    <property type="entry name" value="TRANSCRIPTIONAL DUAL REGULATOR HCAR-RELATED"/>
    <property type="match status" value="1"/>
</dbReference>
<comment type="similarity">
    <text evidence="1">Belongs to the LysR transcriptional regulatory family.</text>
</comment>
<keyword evidence="7" id="KW-1185">Reference proteome</keyword>
<dbReference type="Gene3D" id="1.10.10.10">
    <property type="entry name" value="Winged helix-like DNA-binding domain superfamily/Winged helix DNA-binding domain"/>
    <property type="match status" value="1"/>
</dbReference>
<evidence type="ECO:0000313" key="7">
    <source>
        <dbReference type="Proteomes" id="UP000003100"/>
    </source>
</evidence>
<keyword evidence="2" id="KW-0805">Transcription regulation</keyword>
<accession>C0CSJ5</accession>
<dbReference type="SUPFAM" id="SSF53850">
    <property type="entry name" value="Periplasmic binding protein-like II"/>
    <property type="match status" value="1"/>
</dbReference>
<keyword evidence="4" id="KW-0804">Transcription</keyword>
<dbReference type="SUPFAM" id="SSF46785">
    <property type="entry name" value="Winged helix' DNA-binding domain"/>
    <property type="match status" value="1"/>
</dbReference>
<organism evidence="6 7">
    <name type="scientific">Blautia hydrogenotrophica (strain DSM 10507 / JCM 14656 / S5a33)</name>
    <name type="common">Ruminococcus hydrogenotrophicus</name>
    <dbReference type="NCBI Taxonomy" id="476272"/>
    <lineage>
        <taxon>Bacteria</taxon>
        <taxon>Bacillati</taxon>
        <taxon>Bacillota</taxon>
        <taxon>Clostridia</taxon>
        <taxon>Lachnospirales</taxon>
        <taxon>Lachnospiraceae</taxon>
        <taxon>Blautia</taxon>
    </lineage>
</organism>
<dbReference type="PANTHER" id="PTHR30346:SF0">
    <property type="entry name" value="HCA OPERON TRANSCRIPTIONAL ACTIVATOR HCAR"/>
    <property type="match status" value="1"/>
</dbReference>
<evidence type="ECO:0000259" key="5">
    <source>
        <dbReference type="PROSITE" id="PS50931"/>
    </source>
</evidence>
<dbReference type="Pfam" id="PF00126">
    <property type="entry name" value="HTH_1"/>
    <property type="match status" value="1"/>
</dbReference>
<dbReference type="eggNOG" id="COG0583">
    <property type="taxonomic scope" value="Bacteria"/>
</dbReference>
<feature type="domain" description="HTH lysR-type" evidence="5">
    <location>
        <begin position="13"/>
        <end position="70"/>
    </location>
</feature>
<protein>
    <recommendedName>
        <fullName evidence="5">HTH lysR-type domain-containing protein</fullName>
    </recommendedName>
</protein>
<dbReference type="GO" id="GO:0003700">
    <property type="term" value="F:DNA-binding transcription factor activity"/>
    <property type="evidence" value="ECO:0007669"/>
    <property type="project" value="InterPro"/>
</dbReference>
<dbReference type="InterPro" id="IPR036390">
    <property type="entry name" value="WH_DNA-bd_sf"/>
</dbReference>
<evidence type="ECO:0000256" key="2">
    <source>
        <dbReference type="ARBA" id="ARBA00023015"/>
    </source>
</evidence>
<dbReference type="InterPro" id="IPR036388">
    <property type="entry name" value="WH-like_DNA-bd_sf"/>
</dbReference>
<dbReference type="AlphaFoldDB" id="C0CSJ5"/>
<dbReference type="FunFam" id="1.10.10.10:FF:000001">
    <property type="entry name" value="LysR family transcriptional regulator"/>
    <property type="match status" value="1"/>
</dbReference>
<evidence type="ECO:0000256" key="4">
    <source>
        <dbReference type="ARBA" id="ARBA00023163"/>
    </source>
</evidence>
<dbReference type="PRINTS" id="PR00039">
    <property type="entry name" value="HTHLYSR"/>
</dbReference>
<sequence length="316" mass="37115">MVMPQIWLEGKMIQFQQIIYFLKIAELRSINKAAAKLYVSQPSLGQSIKNLEDELNIRLFRRSNKGVVLTEDGKRFLQYAERIADQMELIEGLAREKRENRLSVALYPMVSTAKLIADFYEKEKENPIEIFADEYRLSKVIDLVYTSAAELGIIQVNMGQRKEFFRELKKKSLDYAYIQRGTWHIIVDKSHPLAGRKEIYMEELRKYPIIRARDDLYSGLSCHIKVEDYRWGDFEKIFFANDGLTRLALLKSTGAFLTCPTWCLNDYLEYEVSVLELKGSDLDTELGWICRKKEDLTRNARRFIEIVQEYFRSVPE</sequence>
<dbReference type="InterPro" id="IPR005119">
    <property type="entry name" value="LysR_subst-bd"/>
</dbReference>
<evidence type="ECO:0000256" key="3">
    <source>
        <dbReference type="ARBA" id="ARBA00023125"/>
    </source>
</evidence>
<evidence type="ECO:0000256" key="1">
    <source>
        <dbReference type="ARBA" id="ARBA00009437"/>
    </source>
</evidence>
<name>C0CSJ5_BLAHS</name>
<dbReference type="CDD" id="cd05466">
    <property type="entry name" value="PBP2_LTTR_substrate"/>
    <property type="match status" value="1"/>
</dbReference>
<dbReference type="HOGENOM" id="CLU_039613_32_0_9"/>
<dbReference type="PATRIC" id="fig|476272.21.peg.549"/>
<proteinExistence type="inferred from homology"/>
<gene>
    <name evidence="6" type="ORF">RUMHYD_03862</name>
</gene>
<reference evidence="6 7" key="1">
    <citation type="submission" date="2009-01" db="EMBL/GenBank/DDBJ databases">
        <authorList>
            <person name="Fulton L."/>
            <person name="Clifton S."/>
            <person name="Fulton B."/>
            <person name="Xu J."/>
            <person name="Minx P."/>
            <person name="Pepin K.H."/>
            <person name="Johnson M."/>
            <person name="Bhonagiri V."/>
            <person name="Nash W.E."/>
            <person name="Mardis E.R."/>
            <person name="Wilson R.K."/>
        </authorList>
    </citation>
    <scope>NUCLEOTIDE SEQUENCE [LARGE SCALE GENOMIC DNA]</scope>
    <source>
        <strain evidence="7">DSM 10507 / JCM 14656 / S5a33</strain>
    </source>
</reference>
<dbReference type="PROSITE" id="PS50931">
    <property type="entry name" value="HTH_LYSR"/>
    <property type="match status" value="1"/>
</dbReference>
<keyword evidence="3" id="KW-0238">DNA-binding</keyword>
<dbReference type="Pfam" id="PF03466">
    <property type="entry name" value="LysR_substrate"/>
    <property type="match status" value="1"/>
</dbReference>